<dbReference type="AlphaFoldDB" id="A0A1H7SEV1"/>
<evidence type="ECO:0000313" key="2">
    <source>
        <dbReference type="EMBL" id="SEL70839.1"/>
    </source>
</evidence>
<protein>
    <recommendedName>
        <fullName evidence="4">Curlin associated repeat-containing protein</fullName>
    </recommendedName>
</protein>
<dbReference type="EMBL" id="FNZQ01000008">
    <property type="protein sequence ID" value="SEL70839.1"/>
    <property type="molecule type" value="Genomic_DNA"/>
</dbReference>
<gene>
    <name evidence="2" type="ORF">SAMN04488526_3318</name>
</gene>
<accession>A0A1H7SEV1</accession>
<keyword evidence="1" id="KW-0732">Signal</keyword>
<evidence type="ECO:0008006" key="4">
    <source>
        <dbReference type="Google" id="ProtNLM"/>
    </source>
</evidence>
<sequence length="111" mass="11732">MKTVFASALIAVAALAVPATAEVASGSAAAVAHFNQDYDSQDNRRTLRNVDNSTFVSTRSGNLDVVYGKFNADYDGQDNVRGQNGVTVISNQPSYGAGIFADIQRANAEDE</sequence>
<dbReference type="OrthoDB" id="7659418at2"/>
<reference evidence="2 3" key="1">
    <citation type="submission" date="2016-10" db="EMBL/GenBank/DDBJ databases">
        <authorList>
            <person name="de Groot N.N."/>
        </authorList>
    </citation>
    <scope>NUCLEOTIDE SEQUENCE [LARGE SCALE GENOMIC DNA]</scope>
    <source>
        <strain evidence="2 3">DSM 14858</strain>
    </source>
</reference>
<proteinExistence type="predicted"/>
<keyword evidence="3" id="KW-1185">Reference proteome</keyword>
<feature type="chain" id="PRO_5011519733" description="Curlin associated repeat-containing protein" evidence="1">
    <location>
        <begin position="22"/>
        <end position="111"/>
    </location>
</feature>
<organism evidence="2 3">
    <name type="scientific">Jannaschia helgolandensis</name>
    <dbReference type="NCBI Taxonomy" id="188906"/>
    <lineage>
        <taxon>Bacteria</taxon>
        <taxon>Pseudomonadati</taxon>
        <taxon>Pseudomonadota</taxon>
        <taxon>Alphaproteobacteria</taxon>
        <taxon>Rhodobacterales</taxon>
        <taxon>Roseobacteraceae</taxon>
        <taxon>Jannaschia</taxon>
    </lineage>
</organism>
<evidence type="ECO:0000313" key="3">
    <source>
        <dbReference type="Proteomes" id="UP000199283"/>
    </source>
</evidence>
<dbReference type="Proteomes" id="UP000199283">
    <property type="component" value="Unassembled WGS sequence"/>
</dbReference>
<dbReference type="RefSeq" id="WP_092764870.1">
    <property type="nucleotide sequence ID" value="NZ_FNZQ01000008.1"/>
</dbReference>
<feature type="signal peptide" evidence="1">
    <location>
        <begin position="1"/>
        <end position="21"/>
    </location>
</feature>
<name>A0A1H7SEV1_9RHOB</name>
<evidence type="ECO:0000256" key="1">
    <source>
        <dbReference type="SAM" id="SignalP"/>
    </source>
</evidence>